<evidence type="ECO:0000313" key="3">
    <source>
        <dbReference type="Proteomes" id="UP001076655"/>
    </source>
</evidence>
<dbReference type="Proteomes" id="UP001076655">
    <property type="component" value="Unassembled WGS sequence"/>
</dbReference>
<evidence type="ECO:0000313" key="2">
    <source>
        <dbReference type="EMBL" id="MCY0789271.1"/>
    </source>
</evidence>
<proteinExistence type="predicted"/>
<organism evidence="2 3">
    <name type="scientific">Morganella morganii</name>
    <name type="common">Proteus morganii</name>
    <dbReference type="NCBI Taxonomy" id="582"/>
    <lineage>
        <taxon>Bacteria</taxon>
        <taxon>Pseudomonadati</taxon>
        <taxon>Pseudomonadota</taxon>
        <taxon>Gammaproteobacteria</taxon>
        <taxon>Enterobacterales</taxon>
        <taxon>Morganellaceae</taxon>
        <taxon>Morganella</taxon>
    </lineage>
</organism>
<protein>
    <submittedName>
        <fullName evidence="2">FliH/SctL family protein</fullName>
    </submittedName>
</protein>
<sequence length="167" mass="18976">MPFSRLNAETEQLRSQMRTELADEAEKVRREAQDELASGQAEALLQTRRHCKEVIAQLDDEITAMICHTVQILLEETPPENRLRAALRRSMIQINPGFSVALVVHPDQTAFLHQWLSAEGTITLPDDISVETDSTLRPGDCLIRQGRQIIHATLEHQLSVLREMCRD</sequence>
<feature type="coiled-coil region" evidence="1">
    <location>
        <begin position="7"/>
        <end position="42"/>
    </location>
</feature>
<name>A0A9Q4CPL3_MORMO</name>
<keyword evidence="1" id="KW-0175">Coiled coil</keyword>
<dbReference type="Pfam" id="PF06188">
    <property type="entry name" value="HrpE"/>
    <property type="match status" value="1"/>
</dbReference>
<dbReference type="AlphaFoldDB" id="A0A9Q4CPL3"/>
<gene>
    <name evidence="2" type="ORF">N0392_06180</name>
</gene>
<evidence type="ECO:0000256" key="1">
    <source>
        <dbReference type="SAM" id="Coils"/>
    </source>
</evidence>
<accession>A0A9Q4CPL3</accession>
<dbReference type="EMBL" id="JAPNMI010000003">
    <property type="protein sequence ID" value="MCY0789271.1"/>
    <property type="molecule type" value="Genomic_DNA"/>
</dbReference>
<reference evidence="2" key="1">
    <citation type="submission" date="2022-08" db="EMBL/GenBank/DDBJ databases">
        <authorList>
            <person name="Dale J.L."/>
        </authorList>
    </citation>
    <scope>NUCLEOTIDE SEQUENCE</scope>
    <source>
        <strain evidence="2">2022EL-00758</strain>
    </source>
</reference>
<dbReference type="RefSeq" id="WP_267785342.1">
    <property type="nucleotide sequence ID" value="NZ_JAPNMI010000003.1"/>
</dbReference>
<dbReference type="InterPro" id="IPR009335">
    <property type="entry name" value="T3SS_HrpE/ATPase_suE"/>
</dbReference>
<comment type="caution">
    <text evidence="2">The sequence shown here is derived from an EMBL/GenBank/DDBJ whole genome shotgun (WGS) entry which is preliminary data.</text>
</comment>